<name>A0A0C2YN47_9AGAM</name>
<proteinExistence type="predicted"/>
<feature type="compositionally biased region" description="Low complexity" evidence="1">
    <location>
        <begin position="299"/>
        <end position="320"/>
    </location>
</feature>
<feature type="compositionally biased region" description="Low complexity" evidence="1">
    <location>
        <begin position="377"/>
        <end position="392"/>
    </location>
</feature>
<feature type="region of interest" description="Disordered" evidence="1">
    <location>
        <begin position="221"/>
        <end position="394"/>
    </location>
</feature>
<feature type="compositionally biased region" description="Acidic residues" evidence="1">
    <location>
        <begin position="271"/>
        <end position="281"/>
    </location>
</feature>
<dbReference type="OrthoDB" id="2657487at2759"/>
<organism evidence="2 3">
    <name type="scientific">Scleroderma citrinum Foug A</name>
    <dbReference type="NCBI Taxonomy" id="1036808"/>
    <lineage>
        <taxon>Eukaryota</taxon>
        <taxon>Fungi</taxon>
        <taxon>Dikarya</taxon>
        <taxon>Basidiomycota</taxon>
        <taxon>Agaricomycotina</taxon>
        <taxon>Agaricomycetes</taxon>
        <taxon>Agaricomycetidae</taxon>
        <taxon>Boletales</taxon>
        <taxon>Sclerodermatineae</taxon>
        <taxon>Sclerodermataceae</taxon>
        <taxon>Scleroderma</taxon>
    </lineage>
</organism>
<dbReference type="InParanoid" id="A0A0C2YN47"/>
<gene>
    <name evidence="2" type="ORF">SCLCIDRAFT_33703</name>
</gene>
<keyword evidence="3" id="KW-1185">Reference proteome</keyword>
<sequence length="434" mass="47190">MVSQVFAAPKPGAQRVQPKVRSRVKVVLSMEACVALRLNQHEKSQQFQKDLNDAWRSFEKVTKMLASKHHKSVHHVENEFYLGHTKFHSRRNKINAWNAFCWKQRRNDRTAMASGRNVLPELVQENCANYHGLSVEEKECLIEEFKEITQNPNARMQWAQYFRNVVALYNVIIEGWPEAIPFTNLSSTSSSLSQLELLLQKWEMGMTYWKEISDEEVEELRQKRNEQIEGGEIEEPSHCTRSDKGKKHVRCSSDNPPSCKKYKSAATIVNSDDEGGEEPEESGLPPAPPSTQGQVDGDANPTATATSASASPGNPTASAGTSPGNLTATAASASASPGNLTTNTGTSPGNPTATAASAGASPSNPTASTGTSPAEQTATTKNTSAATTTNPAMMDSTLDSDIHGILSFGRTEQQVFDDLVESILNFDGASIGLY</sequence>
<accession>A0A0C2YN47</accession>
<reference evidence="2 3" key="1">
    <citation type="submission" date="2014-04" db="EMBL/GenBank/DDBJ databases">
        <authorList>
            <consortium name="DOE Joint Genome Institute"/>
            <person name="Kuo A."/>
            <person name="Kohler A."/>
            <person name="Nagy L.G."/>
            <person name="Floudas D."/>
            <person name="Copeland A."/>
            <person name="Barry K.W."/>
            <person name="Cichocki N."/>
            <person name="Veneault-Fourrey C."/>
            <person name="LaButti K."/>
            <person name="Lindquist E.A."/>
            <person name="Lipzen A."/>
            <person name="Lundell T."/>
            <person name="Morin E."/>
            <person name="Murat C."/>
            <person name="Sun H."/>
            <person name="Tunlid A."/>
            <person name="Henrissat B."/>
            <person name="Grigoriev I.V."/>
            <person name="Hibbett D.S."/>
            <person name="Martin F."/>
            <person name="Nordberg H.P."/>
            <person name="Cantor M.N."/>
            <person name="Hua S.X."/>
        </authorList>
    </citation>
    <scope>NUCLEOTIDE SEQUENCE [LARGE SCALE GENOMIC DNA]</scope>
    <source>
        <strain evidence="2 3">Foug A</strain>
    </source>
</reference>
<dbReference type="Proteomes" id="UP000053989">
    <property type="component" value="Unassembled WGS sequence"/>
</dbReference>
<evidence type="ECO:0000256" key="1">
    <source>
        <dbReference type="SAM" id="MobiDB-lite"/>
    </source>
</evidence>
<dbReference type="STRING" id="1036808.A0A0C2YN47"/>
<dbReference type="AlphaFoldDB" id="A0A0C2YN47"/>
<dbReference type="EMBL" id="KN822282">
    <property type="protein sequence ID" value="KIM51143.1"/>
    <property type="molecule type" value="Genomic_DNA"/>
</dbReference>
<evidence type="ECO:0000313" key="3">
    <source>
        <dbReference type="Proteomes" id="UP000053989"/>
    </source>
</evidence>
<dbReference type="HOGENOM" id="CLU_631865_0_0_1"/>
<feature type="compositionally biased region" description="Low complexity" evidence="1">
    <location>
        <begin position="327"/>
        <end position="369"/>
    </location>
</feature>
<evidence type="ECO:0000313" key="2">
    <source>
        <dbReference type="EMBL" id="KIM51143.1"/>
    </source>
</evidence>
<reference evidence="3" key="2">
    <citation type="submission" date="2015-01" db="EMBL/GenBank/DDBJ databases">
        <title>Evolutionary Origins and Diversification of the Mycorrhizal Mutualists.</title>
        <authorList>
            <consortium name="DOE Joint Genome Institute"/>
            <consortium name="Mycorrhizal Genomics Consortium"/>
            <person name="Kohler A."/>
            <person name="Kuo A."/>
            <person name="Nagy L.G."/>
            <person name="Floudas D."/>
            <person name="Copeland A."/>
            <person name="Barry K.W."/>
            <person name="Cichocki N."/>
            <person name="Veneault-Fourrey C."/>
            <person name="LaButti K."/>
            <person name="Lindquist E.A."/>
            <person name="Lipzen A."/>
            <person name="Lundell T."/>
            <person name="Morin E."/>
            <person name="Murat C."/>
            <person name="Riley R."/>
            <person name="Ohm R."/>
            <person name="Sun H."/>
            <person name="Tunlid A."/>
            <person name="Henrissat B."/>
            <person name="Grigoriev I.V."/>
            <person name="Hibbett D.S."/>
            <person name="Martin F."/>
        </authorList>
    </citation>
    <scope>NUCLEOTIDE SEQUENCE [LARGE SCALE GENOMIC DNA]</scope>
    <source>
        <strain evidence="3">Foug A</strain>
    </source>
</reference>
<protein>
    <submittedName>
        <fullName evidence="2">Uncharacterized protein</fullName>
    </submittedName>
</protein>